<dbReference type="Proteomes" id="UP000095564">
    <property type="component" value="Unassembled WGS sequence"/>
</dbReference>
<accession>A0A174PMQ1</accession>
<feature type="domain" description="DUF4325" evidence="1">
    <location>
        <begin position="20"/>
        <end position="78"/>
    </location>
</feature>
<evidence type="ECO:0000313" key="2">
    <source>
        <dbReference type="EMBL" id="CUP62504.1"/>
    </source>
</evidence>
<dbReference type="OrthoDB" id="1931651at2"/>
<sequence length="114" mass="13210">MTIKLKSFVNDAASKTNGLKLKIKLDAALYKKENISVDFEGINKYAFPFFNHSFVLLATPYGFQEIEQIEFLNISEDGMVIYKESMENAKFISELDEKQKRDVERIVNSIFDEK</sequence>
<dbReference type="Pfam" id="PF14213">
    <property type="entry name" value="DUF4325"/>
    <property type="match status" value="1"/>
</dbReference>
<dbReference type="RefSeq" id="WP_055160443.1">
    <property type="nucleotide sequence ID" value="NZ_CZAU01000016.1"/>
</dbReference>
<gene>
    <name evidence="2" type="ORF">ERS852520_01800</name>
</gene>
<evidence type="ECO:0000313" key="3">
    <source>
        <dbReference type="Proteomes" id="UP000095564"/>
    </source>
</evidence>
<dbReference type="InterPro" id="IPR025474">
    <property type="entry name" value="DUF4325"/>
</dbReference>
<reference evidence="2 3" key="1">
    <citation type="submission" date="2015-09" db="EMBL/GenBank/DDBJ databases">
        <authorList>
            <consortium name="Pathogen Informatics"/>
        </authorList>
    </citation>
    <scope>NUCLEOTIDE SEQUENCE [LARGE SCALE GENOMIC DNA]</scope>
    <source>
        <strain evidence="2 3">2789STDY5834908</strain>
    </source>
</reference>
<organism evidence="2 3">
    <name type="scientific">Anaerostipes hadrus</name>
    <dbReference type="NCBI Taxonomy" id="649756"/>
    <lineage>
        <taxon>Bacteria</taxon>
        <taxon>Bacillati</taxon>
        <taxon>Bacillota</taxon>
        <taxon>Clostridia</taxon>
        <taxon>Lachnospirales</taxon>
        <taxon>Lachnospiraceae</taxon>
        <taxon>Anaerostipes</taxon>
    </lineage>
</organism>
<evidence type="ECO:0000259" key="1">
    <source>
        <dbReference type="Pfam" id="PF14213"/>
    </source>
</evidence>
<protein>
    <recommendedName>
        <fullName evidence="1">DUF4325 domain-containing protein</fullName>
    </recommendedName>
</protein>
<name>A0A174PMQ1_ANAHA</name>
<proteinExistence type="predicted"/>
<dbReference type="AlphaFoldDB" id="A0A174PMQ1"/>
<dbReference type="EMBL" id="CZAU01000016">
    <property type="protein sequence ID" value="CUP62504.1"/>
    <property type="molecule type" value="Genomic_DNA"/>
</dbReference>